<evidence type="ECO:0000313" key="3">
    <source>
        <dbReference type="Proteomes" id="UP000002421"/>
    </source>
</evidence>
<accession>B3FJK9</accession>
<evidence type="ECO:0000256" key="1">
    <source>
        <dbReference type="SAM" id="Phobius"/>
    </source>
</evidence>
<protein>
    <submittedName>
        <fullName evidence="2">Uncharacterized protein</fullName>
    </submittedName>
</protein>
<dbReference type="EMBL" id="EU197055">
    <property type="protein sequence ID" value="ABY63174.1"/>
    <property type="molecule type" value="Genomic_DNA"/>
</dbReference>
<sequence length="54" mass="6141">MIDGIFAAAYIFTILGWIGIPMAVLGNNDRMFKYLLPTTICFSIFTVIWTIFYG</sequence>
<organismHost>
    <name type="scientific">Pseudomonas chlororaphis</name>
    <dbReference type="NCBI Taxonomy" id="587753"/>
</organismHost>
<dbReference type="Proteomes" id="UP000002421">
    <property type="component" value="Segment"/>
</dbReference>
<keyword evidence="3" id="KW-1185">Reference proteome</keyword>
<reference evidence="2 3" key="1">
    <citation type="journal article" date="2008" name="Virology">
        <title>Characterization of Pseudomonas chlororaphis myovirus 201varphi2-1 via genomic sequencing, mass spectrometry, and electron microscopy.</title>
        <authorList>
            <person name="Thomas J.A."/>
            <person name="Rolando M.R."/>
            <person name="Carroll C.A."/>
            <person name="Shen P.S."/>
            <person name="Belnap D.M."/>
            <person name="Weintraub S.T."/>
            <person name="Serwer P."/>
            <person name="Hardies S.C."/>
        </authorList>
    </citation>
    <scope>NUCLEOTIDE SEQUENCE</scope>
</reference>
<name>B3FJK9_BP201</name>
<keyword evidence="1" id="KW-0812">Transmembrane</keyword>
<feature type="transmembrane region" description="Helical" evidence="1">
    <location>
        <begin position="32"/>
        <end position="52"/>
    </location>
</feature>
<feature type="transmembrane region" description="Helical" evidence="1">
    <location>
        <begin position="6"/>
        <end position="25"/>
    </location>
</feature>
<dbReference type="RefSeq" id="YP_001957070.1">
    <property type="nucleotide sequence ID" value="NC_010821.1"/>
</dbReference>
<gene>
    <name evidence="2" type="ORF">201phi2-1p348</name>
</gene>
<organism evidence="2 3">
    <name type="scientific">Pseudomonas phage 201phi2-1</name>
    <name type="common">Pseudomonas chlororaphis phage 201phi2-1</name>
    <dbReference type="NCBI Taxonomy" id="198110"/>
    <lineage>
        <taxon>Viruses</taxon>
        <taxon>Duplodnaviria</taxon>
        <taxon>Heunggongvirae</taxon>
        <taxon>Uroviricota</taxon>
        <taxon>Caudoviricetes</taxon>
        <taxon>Chimalliviridae</taxon>
        <taxon>Serwervirus</taxon>
        <taxon>Serwervirus 201phi21</taxon>
    </lineage>
</organism>
<keyword evidence="1" id="KW-0472">Membrane</keyword>
<keyword evidence="1" id="KW-1133">Transmembrane helix</keyword>
<proteinExistence type="predicted"/>
<dbReference type="KEGG" id="vg:6372582"/>
<evidence type="ECO:0000313" key="2">
    <source>
        <dbReference type="EMBL" id="ABY63174.1"/>
    </source>
</evidence>